<reference evidence="9" key="2">
    <citation type="submission" date="2019-06" db="EMBL/GenBank/DDBJ databases">
        <title>Genomics analysis of Aphanomyces spp. identifies a new class of oomycete effector associated with host adaptation.</title>
        <authorList>
            <person name="Gaulin E."/>
        </authorList>
    </citation>
    <scope>NUCLEOTIDE SEQUENCE</scope>
    <source>
        <strain evidence="9">CBS 578.67</strain>
    </source>
</reference>
<evidence type="ECO:0000256" key="6">
    <source>
        <dbReference type="PROSITE-ProRule" id="PRU00782"/>
    </source>
</evidence>
<comment type="similarity">
    <text evidence="6">Belongs to the TRAFAC class myosin-kinesin ATPase superfamily. Myosin family.</text>
</comment>
<dbReference type="PANTHER" id="PTHR13140:SF845">
    <property type="entry name" value="MYOSIN-LIKE PROTEIN"/>
    <property type="match status" value="1"/>
</dbReference>
<dbReference type="GO" id="GO:0007015">
    <property type="term" value="P:actin filament organization"/>
    <property type="evidence" value="ECO:0007669"/>
    <property type="project" value="TreeGrafter"/>
</dbReference>
<dbReference type="GO" id="GO:0051015">
    <property type="term" value="F:actin filament binding"/>
    <property type="evidence" value="ECO:0007669"/>
    <property type="project" value="TreeGrafter"/>
</dbReference>
<keyword evidence="3 6" id="KW-0518">Myosin</keyword>
<dbReference type="SMART" id="SM00015">
    <property type="entry name" value="IQ"/>
    <property type="match status" value="4"/>
</dbReference>
<dbReference type="GO" id="GO:0005737">
    <property type="term" value="C:cytoplasm"/>
    <property type="evidence" value="ECO:0007669"/>
    <property type="project" value="TreeGrafter"/>
</dbReference>
<dbReference type="InterPro" id="IPR036961">
    <property type="entry name" value="Kinesin_motor_dom_sf"/>
</dbReference>
<dbReference type="InterPro" id="IPR000048">
    <property type="entry name" value="IQ_motif_EF-hand-BS"/>
</dbReference>
<dbReference type="FunFam" id="1.10.10.820:FF:000001">
    <property type="entry name" value="Myosin heavy chain"/>
    <property type="match status" value="1"/>
</dbReference>
<dbReference type="InterPro" id="IPR036034">
    <property type="entry name" value="PDZ_sf"/>
</dbReference>
<feature type="domain" description="Myosin motor" evidence="8">
    <location>
        <begin position="11"/>
        <end position="747"/>
    </location>
</feature>
<accession>A0A485LH21</accession>
<dbReference type="InterPro" id="IPR001609">
    <property type="entry name" value="Myosin_head_motor_dom-like"/>
</dbReference>
<evidence type="ECO:0000256" key="4">
    <source>
        <dbReference type="ARBA" id="ARBA00023175"/>
    </source>
</evidence>
<keyword evidence="11" id="KW-1185">Reference proteome</keyword>
<evidence type="ECO:0000256" key="2">
    <source>
        <dbReference type="ARBA" id="ARBA00022840"/>
    </source>
</evidence>
<dbReference type="GO" id="GO:0005524">
    <property type="term" value="F:ATP binding"/>
    <property type="evidence" value="ECO:0007669"/>
    <property type="project" value="UniProtKB-UniRule"/>
</dbReference>
<feature type="binding site" evidence="6">
    <location>
        <begin position="138"/>
        <end position="145"/>
    </location>
    <ligand>
        <name>ATP</name>
        <dbReference type="ChEBI" id="CHEBI:30616"/>
    </ligand>
</feature>
<dbReference type="PROSITE" id="PS50106">
    <property type="entry name" value="PDZ"/>
    <property type="match status" value="1"/>
</dbReference>
<dbReference type="SUPFAM" id="SSF50156">
    <property type="entry name" value="PDZ domain-like"/>
    <property type="match status" value="1"/>
</dbReference>
<dbReference type="SUPFAM" id="SSF52540">
    <property type="entry name" value="P-loop containing nucleoside triphosphate hydrolases"/>
    <property type="match status" value="1"/>
</dbReference>
<dbReference type="PROSITE" id="PS51456">
    <property type="entry name" value="MYOSIN_MOTOR"/>
    <property type="match status" value="1"/>
</dbReference>
<dbReference type="Gene3D" id="1.10.10.820">
    <property type="match status" value="1"/>
</dbReference>
<dbReference type="Proteomes" id="UP000332933">
    <property type="component" value="Unassembled WGS sequence"/>
</dbReference>
<feature type="domain" description="PDZ" evidence="7">
    <location>
        <begin position="1134"/>
        <end position="1217"/>
    </location>
</feature>
<dbReference type="Pfam" id="PF00063">
    <property type="entry name" value="Myosin_head"/>
    <property type="match status" value="2"/>
</dbReference>
<evidence type="ECO:0000259" key="7">
    <source>
        <dbReference type="PROSITE" id="PS50106"/>
    </source>
</evidence>
<evidence type="ECO:0000313" key="11">
    <source>
        <dbReference type="Proteomes" id="UP000332933"/>
    </source>
</evidence>
<evidence type="ECO:0000256" key="1">
    <source>
        <dbReference type="ARBA" id="ARBA00022741"/>
    </source>
</evidence>
<keyword evidence="5 6" id="KW-0009">Actin-binding</keyword>
<proteinExistence type="inferred from homology"/>
<dbReference type="Gene3D" id="3.40.850.10">
    <property type="entry name" value="Kinesin motor domain"/>
    <property type="match status" value="1"/>
</dbReference>
<dbReference type="GO" id="GO:0000146">
    <property type="term" value="F:microfilament motor activity"/>
    <property type="evidence" value="ECO:0007669"/>
    <property type="project" value="TreeGrafter"/>
</dbReference>
<evidence type="ECO:0000256" key="3">
    <source>
        <dbReference type="ARBA" id="ARBA00023123"/>
    </source>
</evidence>
<keyword evidence="1 6" id="KW-0547">Nucleotide-binding</keyword>
<evidence type="ECO:0000256" key="5">
    <source>
        <dbReference type="ARBA" id="ARBA00023203"/>
    </source>
</evidence>
<reference evidence="10 11" key="1">
    <citation type="submission" date="2019-03" db="EMBL/GenBank/DDBJ databases">
        <authorList>
            <person name="Gaulin E."/>
            <person name="Dumas B."/>
        </authorList>
    </citation>
    <scope>NUCLEOTIDE SEQUENCE [LARGE SCALE GENOMIC DNA]</scope>
    <source>
        <strain evidence="10">CBS 568.67</strain>
    </source>
</reference>
<keyword evidence="2 6" id="KW-0067">ATP-binding</keyword>
<gene>
    <name evidence="10" type="primary">Aste57867_21269</name>
    <name evidence="9" type="ORF">As57867_021200</name>
    <name evidence="10" type="ORF">ASTE57867_21269</name>
</gene>
<dbReference type="PANTHER" id="PTHR13140">
    <property type="entry name" value="MYOSIN"/>
    <property type="match status" value="1"/>
</dbReference>
<dbReference type="Gene3D" id="1.20.5.190">
    <property type="match status" value="2"/>
</dbReference>
<dbReference type="InterPro" id="IPR001478">
    <property type="entry name" value="PDZ"/>
</dbReference>
<dbReference type="GO" id="GO:0016020">
    <property type="term" value="C:membrane"/>
    <property type="evidence" value="ECO:0007669"/>
    <property type="project" value="TreeGrafter"/>
</dbReference>
<evidence type="ECO:0000313" key="9">
    <source>
        <dbReference type="EMBL" id="KAF0686977.1"/>
    </source>
</evidence>
<keyword evidence="4 6" id="KW-0505">Motor protein</keyword>
<dbReference type="Pfam" id="PF00612">
    <property type="entry name" value="IQ"/>
    <property type="match status" value="3"/>
</dbReference>
<dbReference type="Gene3D" id="6.20.240.20">
    <property type="match status" value="1"/>
</dbReference>
<dbReference type="PROSITE" id="PS50096">
    <property type="entry name" value="IQ"/>
    <property type="match status" value="4"/>
</dbReference>
<name>A0A485LH21_9STRA</name>
<dbReference type="GO" id="GO:0016459">
    <property type="term" value="C:myosin complex"/>
    <property type="evidence" value="ECO:0007669"/>
    <property type="project" value="UniProtKB-KW"/>
</dbReference>
<dbReference type="SMART" id="SM00242">
    <property type="entry name" value="MYSc"/>
    <property type="match status" value="1"/>
</dbReference>
<dbReference type="EMBL" id="VJMH01006965">
    <property type="protein sequence ID" value="KAF0686977.1"/>
    <property type="molecule type" value="Genomic_DNA"/>
</dbReference>
<dbReference type="InterPro" id="IPR027417">
    <property type="entry name" value="P-loop_NTPase"/>
</dbReference>
<feature type="region of interest" description="Actin-binding" evidence="6">
    <location>
        <begin position="606"/>
        <end position="628"/>
    </location>
</feature>
<evidence type="ECO:0000313" key="10">
    <source>
        <dbReference type="EMBL" id="VFT97941.1"/>
    </source>
</evidence>
<dbReference type="Gene3D" id="1.20.120.720">
    <property type="entry name" value="Myosin VI head, motor domain, U50 subdomain"/>
    <property type="match status" value="1"/>
</dbReference>
<evidence type="ECO:0000259" key="8">
    <source>
        <dbReference type="PROSITE" id="PS51456"/>
    </source>
</evidence>
<dbReference type="OrthoDB" id="6108017at2759"/>
<organism evidence="10 11">
    <name type="scientific">Aphanomyces stellatus</name>
    <dbReference type="NCBI Taxonomy" id="120398"/>
    <lineage>
        <taxon>Eukaryota</taxon>
        <taxon>Sar</taxon>
        <taxon>Stramenopiles</taxon>
        <taxon>Oomycota</taxon>
        <taxon>Saprolegniomycetes</taxon>
        <taxon>Saprolegniales</taxon>
        <taxon>Verrucalvaceae</taxon>
        <taxon>Aphanomyces</taxon>
    </lineage>
</organism>
<protein>
    <submittedName>
        <fullName evidence="10">Aste57867_21269 protein</fullName>
    </submittedName>
</protein>
<dbReference type="EMBL" id="CAADRA010006991">
    <property type="protein sequence ID" value="VFT97941.1"/>
    <property type="molecule type" value="Genomic_DNA"/>
</dbReference>
<sequence length="1227" mass="135714">MSRKPAPKKSTTVEDLTLLVTLDEGTILTALQARFKQSFIYTSTGAILLAINPFRPIDHLYSDTVKDEYIDHGNRRMMGEKLPNLSPHVYAVADAAFRDMNRDMWRHDDKPATSVVFHAAEPDSMPRVSKNQSILVSGESGAGKTETAKIIMHYLGSVSIATAHDGHAKDHIRNRVLESNPILEAFGNARTTRNNNSSRFGKFIRLGFEPSGSLLGASILTYLLERVRLVSQAAGERNYHIFYELLSGATPAEAAAWGLGPVESYNYLNKSGCFVRQDGVDDGASFRATRHAMTTLGMSDDEQHDVMQLVAAILHLGNVDFDASLGESGGSVVRAGPSLAQAATLLGIDAATLEKSLCTKDIVAGGDQVTVLLSPDKADVTRHVVAKTMYAELFDWLVARINASIEYTCIDAATDRFIGVVDIFGFEIFATNSLEQLCINFANEKLQQLFSQFVFEKEQEEYVKEAIPWEFVSYPNNDACVALFESRPKGLLPLLDEESRLPSGNDNHLVQSYYDAFSAHAHFNVAPLQRRILQFQIVHYAGSVTYVGDGFCEKNKDHAHADALVFFAKSSTPLYRTMFHVPPPPPLGTIKSTQASTVVLKFKTQLASLLALLHTTEPHFIRCVKPNDAASPDVFDEGRVTDQLRCSGVLEAAKISRTGYPLRFSHAAFVHSYICLCPGVRLPSDDDGAMRATAKQIIAMFQAGTFMQPANEPPVVFVDEGRAPFQVGLTKVFMVLSVYEQLNAVRETLFGSSVLDMQRVIRGWLARVHYRRVRRAVLTIQSTYRMSQIRKAFHHLRRSMVVVQKTIRMYLARIKYLRWKWNRAATRIQTVMRVFLAKRVLRHKRVHQAMLPVVSELTSVLEYSKQMEAEAAAAAQAPPRSIGGRTVRLDEFSEDEDSDDEDGIVFGDRGVDNSVRRASSAGSRPVDDYDVVLLTGQLGVCFALRDGQYVVHKLHPTLSQCADIGSIHVGDVLVSINYQPRPSLARPWTLQSSQGTLLFHPPVESPTVFGFERVHGGGNGAAASMSTTRKSVDVLWPENTSLGVSLRQHPSLGVPQVGQISHYDNPGMINLHVDDTLSALNGLDVRSMEFAMVLDLMKEAVRPLVLTFDSVVDTYASSSVTLLGGTFLYHVVWDDGPLGVALTRPRGGHQLYPTVVRVNPTQGVCKQRLQRGEIKISRGDALVKLNHQSVRGLAYDAIVAQLRDGPKPVILTFQKRKKPKRGPTTTR</sequence>
<dbReference type="Gene3D" id="1.20.58.530">
    <property type="match status" value="1"/>
</dbReference>
<dbReference type="AlphaFoldDB" id="A0A485LH21"/>
<dbReference type="PRINTS" id="PR00193">
    <property type="entry name" value="MYOSINHEAVY"/>
</dbReference>